<proteinExistence type="predicted"/>
<sequence>MPTNYRVETKAPTIIIPTEKETIQLVLDRKKKIQEGRSSYEKQWLINVAFLYGKHYFAVDKRPISGIEERIYWEIKNLERKKKTRRVANYILPLYRSLLARMLMMKAQVNAEPTTNSERDIATARVSQEVLEDFWQEANKNNPLLCQQSGGMILVLRKLFSFLLSIGRGYLKPYFNPSTTAKAYLNDQIVEGEIGEVETKILSVLDVFVDPMRKYLIEQNVMPIDDIKRQYNIEVEKEDIGLSELEQQLHNLIESQSNEKYEDSARVYEMWEIPTTKHPQGRYIIATNNKLILDEGIPPEYKNRIPYFAFDYLDLMLSSFPQGMVEQLISLQEEYNFTVTRLAEYKKWFAGKLKVPKNCKLETKYDDEIGQIIKYDPTGGEPKFETPPPPPAFLSEDLLRIRRDMEDIAAVHDSTKFQQAQIRSGTAIENLNEIDNSQIAPVILGIEQQLAFFCEMVLDIMQAKYTEPRILSITGDTLGADVNVFKGEQLQGNRRIKISLGSSMPQSKSDRQALIMLLADKGYITKQKALELMEFGQIEGVFHSVDEQAAKSENQEMLKGTFPEPMPYDDHTIHLAKHQEFMKSKQYKLLPQEIIQLFTAHQKGHQDMLMNEIQASQQVQGQPPQTGGQ</sequence>
<accession>A0A6H1ZSI0</accession>
<name>A0A6H1ZSI0_9ZZZZ</name>
<dbReference type="Pfam" id="PF16510">
    <property type="entry name" value="P22_portal"/>
    <property type="match status" value="1"/>
</dbReference>
<reference evidence="1" key="1">
    <citation type="submission" date="2020-03" db="EMBL/GenBank/DDBJ databases">
        <title>The deep terrestrial virosphere.</title>
        <authorList>
            <person name="Holmfeldt K."/>
            <person name="Nilsson E."/>
            <person name="Simone D."/>
            <person name="Lopez-Fernandez M."/>
            <person name="Wu X."/>
            <person name="de Brujin I."/>
            <person name="Lundin D."/>
            <person name="Andersson A."/>
            <person name="Bertilsson S."/>
            <person name="Dopson M."/>
        </authorList>
    </citation>
    <scope>NUCLEOTIDE SEQUENCE</scope>
    <source>
        <strain evidence="1">TM448A01647</strain>
    </source>
</reference>
<gene>
    <name evidence="1" type="ORF">TM448A01647_0006</name>
</gene>
<protein>
    <submittedName>
        <fullName evidence="1">Putative portal protein</fullName>
    </submittedName>
</protein>
<dbReference type="AlphaFoldDB" id="A0A6H1ZSI0"/>
<evidence type="ECO:0000313" key="1">
    <source>
        <dbReference type="EMBL" id="QJA50235.1"/>
    </source>
</evidence>
<dbReference type="EMBL" id="MT144182">
    <property type="protein sequence ID" value="QJA50235.1"/>
    <property type="molecule type" value="Genomic_DNA"/>
</dbReference>
<dbReference type="InterPro" id="IPR032427">
    <property type="entry name" value="P22_portal"/>
</dbReference>
<organism evidence="1">
    <name type="scientific">viral metagenome</name>
    <dbReference type="NCBI Taxonomy" id="1070528"/>
    <lineage>
        <taxon>unclassified sequences</taxon>
        <taxon>metagenomes</taxon>
        <taxon>organismal metagenomes</taxon>
    </lineage>
</organism>